<gene>
    <name evidence="2" type="ORF">niasHT_029214</name>
</gene>
<name>A0ABD2JEB4_9BILA</name>
<keyword evidence="1" id="KW-0732">Signal</keyword>
<sequence>MNPSGFFFVLAVLFLVKVDFLHGVYNEPMARQVLQKHASQFQQHCKNARRGSAVAKCCSAIRSIMGRFTSQKKAMNQMLAKCKAGTTPSEAQQMRRKLEGSRKLQNCAQFKSQIQQKFRELKQYCNNGAENEEENAE</sequence>
<accession>A0ABD2JEB4</accession>
<comment type="caution">
    <text evidence="2">The sequence shown here is derived from an EMBL/GenBank/DDBJ whole genome shotgun (WGS) entry which is preliminary data.</text>
</comment>
<dbReference type="Proteomes" id="UP001620626">
    <property type="component" value="Unassembled WGS sequence"/>
</dbReference>
<proteinExistence type="predicted"/>
<dbReference type="EMBL" id="JBICBT010000992">
    <property type="protein sequence ID" value="KAL3088963.1"/>
    <property type="molecule type" value="Genomic_DNA"/>
</dbReference>
<dbReference type="AlphaFoldDB" id="A0ABD2JEB4"/>
<evidence type="ECO:0000256" key="1">
    <source>
        <dbReference type="SAM" id="SignalP"/>
    </source>
</evidence>
<feature type="chain" id="PRO_5044794751" evidence="1">
    <location>
        <begin position="24"/>
        <end position="137"/>
    </location>
</feature>
<keyword evidence="3" id="KW-1185">Reference proteome</keyword>
<organism evidence="2 3">
    <name type="scientific">Heterodera trifolii</name>
    <dbReference type="NCBI Taxonomy" id="157864"/>
    <lineage>
        <taxon>Eukaryota</taxon>
        <taxon>Metazoa</taxon>
        <taxon>Ecdysozoa</taxon>
        <taxon>Nematoda</taxon>
        <taxon>Chromadorea</taxon>
        <taxon>Rhabditida</taxon>
        <taxon>Tylenchina</taxon>
        <taxon>Tylenchomorpha</taxon>
        <taxon>Tylenchoidea</taxon>
        <taxon>Heteroderidae</taxon>
        <taxon>Heteroderinae</taxon>
        <taxon>Heterodera</taxon>
    </lineage>
</organism>
<reference evidence="2 3" key="1">
    <citation type="submission" date="2024-10" db="EMBL/GenBank/DDBJ databases">
        <authorList>
            <person name="Kim D."/>
        </authorList>
    </citation>
    <scope>NUCLEOTIDE SEQUENCE [LARGE SCALE GENOMIC DNA]</scope>
    <source>
        <strain evidence="2">BH-2024</strain>
    </source>
</reference>
<evidence type="ECO:0000313" key="2">
    <source>
        <dbReference type="EMBL" id="KAL3088963.1"/>
    </source>
</evidence>
<evidence type="ECO:0000313" key="3">
    <source>
        <dbReference type="Proteomes" id="UP001620626"/>
    </source>
</evidence>
<protein>
    <submittedName>
        <fullName evidence="2">Uncharacterized protein</fullName>
    </submittedName>
</protein>
<feature type="signal peptide" evidence="1">
    <location>
        <begin position="1"/>
        <end position="23"/>
    </location>
</feature>